<dbReference type="EMBL" id="CP004025">
    <property type="protein sequence ID" value="AGC48951.1"/>
    <property type="molecule type" value="Genomic_DNA"/>
</dbReference>
<proteinExistence type="predicted"/>
<dbReference type="KEGG" id="msd:MYSTI_07679"/>
<dbReference type="HOGENOM" id="CLU_2650672_0_0_7"/>
<evidence type="ECO:0000313" key="1">
    <source>
        <dbReference type="EMBL" id="AGC48951.1"/>
    </source>
</evidence>
<dbReference type="AlphaFoldDB" id="L7UJ10"/>
<keyword evidence="2" id="KW-1185">Reference proteome</keyword>
<gene>
    <name evidence="1" type="ordered locus">MYSTI_07679</name>
</gene>
<accession>L7UJ10</accession>
<dbReference type="PATRIC" id="fig|1278073.3.peg.7810"/>
<dbReference type="OrthoDB" id="3218140at2"/>
<dbReference type="Proteomes" id="UP000011131">
    <property type="component" value="Chromosome"/>
</dbReference>
<sequence length="89" mass="10154">MRRGVSTGIDRPLMCPMVKTEDLIDAQGVAGLLQLSHANSVSTYLRRYPDMPRPVLDLGTGRPRLWLRPQVLRWLRTRRSDTVPTGVER</sequence>
<dbReference type="STRING" id="1278073.MYSTI_07679"/>
<organism evidence="1 2">
    <name type="scientific">Myxococcus stipitatus (strain DSM 14675 / JCM 12634 / Mx s8)</name>
    <dbReference type="NCBI Taxonomy" id="1278073"/>
    <lineage>
        <taxon>Bacteria</taxon>
        <taxon>Pseudomonadati</taxon>
        <taxon>Myxococcota</taxon>
        <taxon>Myxococcia</taxon>
        <taxon>Myxococcales</taxon>
        <taxon>Cystobacterineae</taxon>
        <taxon>Myxococcaceae</taxon>
        <taxon>Myxococcus</taxon>
    </lineage>
</organism>
<name>L7UJ10_MYXSD</name>
<evidence type="ECO:0000313" key="2">
    <source>
        <dbReference type="Proteomes" id="UP000011131"/>
    </source>
</evidence>
<protein>
    <submittedName>
        <fullName evidence="1">Uncharacterized protein</fullName>
    </submittedName>
</protein>
<reference evidence="1 2" key="1">
    <citation type="journal article" date="2013" name="Genome Announc.">
        <title>Complete genome sequence of Myxococcus stipitatus strain DSM 14675, a fruiting myxobacterium.</title>
        <authorList>
            <person name="Huntley S."/>
            <person name="Kneip S."/>
            <person name="Treuner-Lange A."/>
            <person name="Sogaard-Andersen L."/>
        </authorList>
    </citation>
    <scope>NUCLEOTIDE SEQUENCE [LARGE SCALE GENOMIC DNA]</scope>
    <source>
        <strain evidence="2">DSM 14675 / JCM 12634 / Mx s8</strain>
    </source>
</reference>